<protein>
    <recommendedName>
        <fullName evidence="1">KIB1-4 beta-propeller domain-containing protein</fullName>
    </recommendedName>
</protein>
<dbReference type="Proteomes" id="UP000594638">
    <property type="component" value="Unassembled WGS sequence"/>
</dbReference>
<feature type="domain" description="KIB1-4 beta-propeller" evidence="1">
    <location>
        <begin position="2"/>
        <end position="156"/>
    </location>
</feature>
<keyword evidence="3" id="KW-1185">Reference proteome</keyword>
<gene>
    <name evidence="2" type="ORF">OLEA9_A032885</name>
</gene>
<comment type="caution">
    <text evidence="2">The sequence shown here is derived from an EMBL/GenBank/DDBJ whole genome shotgun (WGS) entry which is preliminary data.</text>
</comment>
<dbReference type="AlphaFoldDB" id="A0A8S0Q2F3"/>
<name>A0A8S0Q2F3_OLEEU</name>
<dbReference type="EMBL" id="CACTIH010000480">
    <property type="protein sequence ID" value="CAA2960998.1"/>
    <property type="molecule type" value="Genomic_DNA"/>
</dbReference>
<organism evidence="2 3">
    <name type="scientific">Olea europaea subsp. europaea</name>
    <dbReference type="NCBI Taxonomy" id="158383"/>
    <lineage>
        <taxon>Eukaryota</taxon>
        <taxon>Viridiplantae</taxon>
        <taxon>Streptophyta</taxon>
        <taxon>Embryophyta</taxon>
        <taxon>Tracheophyta</taxon>
        <taxon>Spermatophyta</taxon>
        <taxon>Magnoliopsida</taxon>
        <taxon>eudicotyledons</taxon>
        <taxon>Gunneridae</taxon>
        <taxon>Pentapetalae</taxon>
        <taxon>asterids</taxon>
        <taxon>lamiids</taxon>
        <taxon>Lamiales</taxon>
        <taxon>Oleaceae</taxon>
        <taxon>Oleeae</taxon>
        <taxon>Olea</taxon>
    </lineage>
</organism>
<proteinExistence type="predicted"/>
<dbReference type="Pfam" id="PF03478">
    <property type="entry name" value="Beta-prop_KIB1-4"/>
    <property type="match status" value="1"/>
</dbReference>
<accession>A0A8S0Q2F3</accession>
<dbReference type="PANTHER" id="PTHR47123:SF6">
    <property type="entry name" value="F-BOX PROTEIN SKIP23-LIKE ISOFORM X1"/>
    <property type="match status" value="1"/>
</dbReference>
<dbReference type="InterPro" id="IPR005174">
    <property type="entry name" value="KIB1-4_b-propeller"/>
</dbReference>
<dbReference type="OrthoDB" id="1271311at2759"/>
<evidence type="ECO:0000313" key="3">
    <source>
        <dbReference type="Proteomes" id="UP000594638"/>
    </source>
</evidence>
<evidence type="ECO:0000259" key="1">
    <source>
        <dbReference type="Pfam" id="PF03478"/>
    </source>
</evidence>
<sequence length="202" mass="23373">MAFAKPSDMAWTPLQYGPALVNDVVGFGGNFYAIDSCGDIRVYDFEGAHLKTVSLPVKNVGNEVAETSMYLVELGGQIHVVQRNMYDIEIYDLPVRRTWKFVIYWVDVCNEKWEEVKSLGDWCIFIGSDHSFSISASDYPGCLRNCIYFIDDYSGRYYSTTTYSRYIMDAYDLDDPMIHILLHEDISHFKFSLPVWIKPSFW</sequence>
<dbReference type="PANTHER" id="PTHR47123">
    <property type="entry name" value="F-BOX PROTEIN SKIP23"/>
    <property type="match status" value="1"/>
</dbReference>
<reference evidence="2 3" key="1">
    <citation type="submission" date="2019-12" db="EMBL/GenBank/DDBJ databases">
        <authorList>
            <person name="Alioto T."/>
            <person name="Alioto T."/>
            <person name="Gomez Garrido J."/>
        </authorList>
    </citation>
    <scope>NUCLEOTIDE SEQUENCE [LARGE SCALE GENOMIC DNA]</scope>
</reference>
<dbReference type="InterPro" id="IPR051304">
    <property type="entry name" value="SCF_F-box_domain"/>
</dbReference>
<dbReference type="Gramene" id="OE9A032885T1">
    <property type="protein sequence ID" value="OE9A032885C1"/>
    <property type="gene ID" value="OE9A032885"/>
</dbReference>
<evidence type="ECO:0000313" key="2">
    <source>
        <dbReference type="EMBL" id="CAA2960998.1"/>
    </source>
</evidence>